<dbReference type="SMART" id="SM00860">
    <property type="entry name" value="SMI1_KNR4"/>
    <property type="match status" value="1"/>
</dbReference>
<dbReference type="AlphaFoldDB" id="A0A3T1D8K2"/>
<dbReference type="Pfam" id="PF09346">
    <property type="entry name" value="SMI1_KNR4"/>
    <property type="match status" value="1"/>
</dbReference>
<protein>
    <recommendedName>
        <fullName evidence="1">Knr4/Smi1-like domain-containing protein</fullName>
    </recommendedName>
</protein>
<dbReference type="EMBL" id="AP019400">
    <property type="protein sequence ID" value="BBI34338.1"/>
    <property type="molecule type" value="Genomic_DNA"/>
</dbReference>
<gene>
    <name evidence="2" type="ORF">KCTCHS21_37370</name>
</gene>
<accession>A0A3T1D8K2</accession>
<dbReference type="Proteomes" id="UP000289856">
    <property type="component" value="Chromosome"/>
</dbReference>
<keyword evidence="3" id="KW-1185">Reference proteome</keyword>
<dbReference type="Gene3D" id="3.40.1580.10">
    <property type="entry name" value="SMI1/KNR4-like"/>
    <property type="match status" value="1"/>
</dbReference>
<dbReference type="RefSeq" id="WP_130611488.1">
    <property type="nucleotide sequence ID" value="NZ_AP019400.1"/>
</dbReference>
<sequence>MSDSFLKEIEERLSGWEASGTKKIANGAKLICPVPSVAPEAWLHTQFGALNLEQLNDLQNQLDVTIPSVYREFLMWSNGLNLFSFSLRLMGLRFSYSRSGDEARQPFDIIALNDDRPMNAPKEWFYFGSYEWDGTKVFIDLSEGLDTTSVYYCERRTTKILNRWPDFKKWLIDENDRLSALYDYNGICINDSVPTTP</sequence>
<evidence type="ECO:0000313" key="3">
    <source>
        <dbReference type="Proteomes" id="UP000289856"/>
    </source>
</evidence>
<feature type="domain" description="Knr4/Smi1-like" evidence="1">
    <location>
        <begin position="49"/>
        <end position="173"/>
    </location>
</feature>
<dbReference type="InterPro" id="IPR018958">
    <property type="entry name" value="Knr4/Smi1-like_dom"/>
</dbReference>
<reference evidence="2 3" key="1">
    <citation type="submission" date="2019-01" db="EMBL/GenBank/DDBJ databases">
        <title>Complete genome sequence of Cohnella hallensis HS21 isolated from Korean fir (Abies koreana) rhizospheric soil.</title>
        <authorList>
            <person name="Jiang L."/>
            <person name="Kang S.W."/>
            <person name="Kim S."/>
            <person name="Jung J."/>
            <person name="Kim C.Y."/>
            <person name="Kim D.H."/>
            <person name="Kim S.W."/>
            <person name="Lee J."/>
        </authorList>
    </citation>
    <scope>NUCLEOTIDE SEQUENCE [LARGE SCALE GENOMIC DNA]</scope>
    <source>
        <strain evidence="2 3">HS21</strain>
    </source>
</reference>
<organism evidence="2 3">
    <name type="scientific">Cohnella abietis</name>
    <dbReference type="NCBI Taxonomy" id="2507935"/>
    <lineage>
        <taxon>Bacteria</taxon>
        <taxon>Bacillati</taxon>
        <taxon>Bacillota</taxon>
        <taxon>Bacilli</taxon>
        <taxon>Bacillales</taxon>
        <taxon>Paenibacillaceae</taxon>
        <taxon>Cohnella</taxon>
    </lineage>
</organism>
<dbReference type="SUPFAM" id="SSF160631">
    <property type="entry name" value="SMI1/KNR4-like"/>
    <property type="match status" value="1"/>
</dbReference>
<dbReference type="KEGG" id="cohn:KCTCHS21_37370"/>
<name>A0A3T1D8K2_9BACL</name>
<proteinExistence type="predicted"/>
<evidence type="ECO:0000259" key="1">
    <source>
        <dbReference type="SMART" id="SM00860"/>
    </source>
</evidence>
<evidence type="ECO:0000313" key="2">
    <source>
        <dbReference type="EMBL" id="BBI34338.1"/>
    </source>
</evidence>
<dbReference type="OrthoDB" id="9180061at2"/>
<dbReference type="InterPro" id="IPR037883">
    <property type="entry name" value="Knr4/Smi1-like_sf"/>
</dbReference>